<accession>A0A3N0C4D8</accession>
<reference evidence="2 3" key="1">
    <citation type="submission" date="2018-10" db="EMBL/GenBank/DDBJ databases">
        <title>Genome sequencing of Arthrobacter oryzae TNB02.</title>
        <authorList>
            <person name="Cho Y.-J."/>
            <person name="Cho A."/>
            <person name="Kim O.-S."/>
        </authorList>
    </citation>
    <scope>NUCLEOTIDE SEQUENCE [LARGE SCALE GENOMIC DNA]</scope>
    <source>
        <strain evidence="2 3">TNB02</strain>
    </source>
</reference>
<dbReference type="AlphaFoldDB" id="A0A3N0C4D8"/>
<comment type="caution">
    <text evidence="2">The sequence shown here is derived from an EMBL/GenBank/DDBJ whole genome shotgun (WGS) entry which is preliminary data.</text>
</comment>
<organism evidence="2 3">
    <name type="scientific">Arthrobacter oryzae</name>
    <dbReference type="NCBI Taxonomy" id="409290"/>
    <lineage>
        <taxon>Bacteria</taxon>
        <taxon>Bacillati</taxon>
        <taxon>Actinomycetota</taxon>
        <taxon>Actinomycetes</taxon>
        <taxon>Micrococcales</taxon>
        <taxon>Micrococcaceae</taxon>
        <taxon>Arthrobacter</taxon>
    </lineage>
</organism>
<feature type="transmembrane region" description="Helical" evidence="1">
    <location>
        <begin position="22"/>
        <end position="40"/>
    </location>
</feature>
<evidence type="ECO:0000256" key="1">
    <source>
        <dbReference type="SAM" id="Phobius"/>
    </source>
</evidence>
<name>A0A3N0C4D8_9MICC</name>
<evidence type="ECO:0000313" key="2">
    <source>
        <dbReference type="EMBL" id="RNL57349.1"/>
    </source>
</evidence>
<proteinExistence type="predicted"/>
<gene>
    <name evidence="2" type="ORF">D7003_06935</name>
</gene>
<feature type="transmembrane region" description="Helical" evidence="1">
    <location>
        <begin position="107"/>
        <end position="128"/>
    </location>
</feature>
<dbReference type="EMBL" id="RBED01000075">
    <property type="protein sequence ID" value="RNL57349.1"/>
    <property type="molecule type" value="Genomic_DNA"/>
</dbReference>
<keyword evidence="1" id="KW-0812">Transmembrane</keyword>
<sequence>MWTEAMIAVTVVHHVYRLGMEVLIPSAILLALPVLLMWWYRRRPSPAARWVYTVNTGLVFLYFGIIDGFLDHVLKALGLQNTTFLPGSDADVIKTVYHLWSPEAGHLFYESTGILTFVVGLGAIYFSYRFLRTTGTNSSPAKRVSSEAASL</sequence>
<dbReference type="Proteomes" id="UP000273807">
    <property type="component" value="Unassembled WGS sequence"/>
</dbReference>
<keyword evidence="3" id="KW-1185">Reference proteome</keyword>
<keyword evidence="1" id="KW-1133">Transmembrane helix</keyword>
<feature type="transmembrane region" description="Helical" evidence="1">
    <location>
        <begin position="52"/>
        <end position="70"/>
    </location>
</feature>
<evidence type="ECO:0000313" key="3">
    <source>
        <dbReference type="Proteomes" id="UP000273807"/>
    </source>
</evidence>
<keyword evidence="1" id="KW-0472">Membrane</keyword>
<protein>
    <submittedName>
        <fullName evidence="2">Uncharacterized protein</fullName>
    </submittedName>
</protein>